<accession>A0A521FLF8</accession>
<sequence>MILEPSYQMPAEWHQHAATQLHWPSNQITWPEEQPHKVEEVYCQIIEELHFYEPIHLFVENLKVRNRVMQKLSLRAVDLDRVIIHQKKINDVRARDYGPLFVKKGNNYVITDWGFNGWGNEYSDRKDEDGVPKYIAEKFGIERLKPEMKLAGGSIDINGNGALITTESLLLNQNQSPYLSKEDIEHKLREYLGAKQIIWLKRGLADDYTDDRVDNITRWLNEDTVLSMVCEDKEDINYSILQENLEMLESVRLDGGKKLNIETLPLLKVKLNDSIQLPASYANFYIANGVVLVPQYDNQYDRQAVELFKNYFSGRKIIGISSKDLLWGKCSLHSITQQWHGALSF</sequence>
<gene>
    <name evidence="2" type="ORF">SAMN06265219_12231</name>
</gene>
<keyword evidence="1" id="KW-0378">Hydrolase</keyword>
<proteinExistence type="predicted"/>
<dbReference type="RefSeq" id="WP_142456282.1">
    <property type="nucleotide sequence ID" value="NZ_FXTP01000022.1"/>
</dbReference>
<dbReference type="EMBL" id="FXTP01000022">
    <property type="protein sequence ID" value="SMO97063.1"/>
    <property type="molecule type" value="Genomic_DNA"/>
</dbReference>
<dbReference type="Pfam" id="PF04371">
    <property type="entry name" value="PAD_porph"/>
    <property type="match status" value="1"/>
</dbReference>
<dbReference type="InterPro" id="IPR007466">
    <property type="entry name" value="Peptidyl-Arg-deiminase_porph"/>
</dbReference>
<dbReference type="GO" id="GO:0009446">
    <property type="term" value="P:putrescine biosynthetic process"/>
    <property type="evidence" value="ECO:0007669"/>
    <property type="project" value="InterPro"/>
</dbReference>
<dbReference type="PANTHER" id="PTHR31377">
    <property type="entry name" value="AGMATINE DEIMINASE-RELATED"/>
    <property type="match status" value="1"/>
</dbReference>
<dbReference type="GO" id="GO:0004668">
    <property type="term" value="F:protein-arginine deiminase activity"/>
    <property type="evidence" value="ECO:0007669"/>
    <property type="project" value="InterPro"/>
</dbReference>
<dbReference type="Gene3D" id="3.75.10.10">
    <property type="entry name" value="L-arginine/glycine Amidinotransferase, Chain A"/>
    <property type="match status" value="1"/>
</dbReference>
<organism evidence="2 3">
    <name type="scientific">Gracilimonas mengyeensis</name>
    <dbReference type="NCBI Taxonomy" id="1302730"/>
    <lineage>
        <taxon>Bacteria</taxon>
        <taxon>Pseudomonadati</taxon>
        <taxon>Balneolota</taxon>
        <taxon>Balneolia</taxon>
        <taxon>Balneolales</taxon>
        <taxon>Balneolaceae</taxon>
        <taxon>Gracilimonas</taxon>
    </lineage>
</organism>
<protein>
    <submittedName>
        <fullName evidence="2">Agmatine deiminase</fullName>
    </submittedName>
</protein>
<dbReference type="AlphaFoldDB" id="A0A521FLF8"/>
<keyword evidence="3" id="KW-1185">Reference proteome</keyword>
<name>A0A521FLF8_9BACT</name>
<evidence type="ECO:0000313" key="2">
    <source>
        <dbReference type="EMBL" id="SMO97063.1"/>
    </source>
</evidence>
<evidence type="ECO:0000256" key="1">
    <source>
        <dbReference type="ARBA" id="ARBA00022801"/>
    </source>
</evidence>
<reference evidence="2 3" key="1">
    <citation type="submission" date="2017-05" db="EMBL/GenBank/DDBJ databases">
        <authorList>
            <person name="Varghese N."/>
            <person name="Submissions S."/>
        </authorList>
    </citation>
    <scope>NUCLEOTIDE SEQUENCE [LARGE SCALE GENOMIC DNA]</scope>
    <source>
        <strain evidence="2 3">DSM 21985</strain>
    </source>
</reference>
<dbReference type="GO" id="GO:0047632">
    <property type="term" value="F:agmatine deiminase activity"/>
    <property type="evidence" value="ECO:0007669"/>
    <property type="project" value="TreeGrafter"/>
</dbReference>
<dbReference type="OrthoDB" id="9808013at2"/>
<dbReference type="PANTHER" id="PTHR31377:SF0">
    <property type="entry name" value="AGMATINE DEIMINASE-RELATED"/>
    <property type="match status" value="1"/>
</dbReference>
<evidence type="ECO:0000313" key="3">
    <source>
        <dbReference type="Proteomes" id="UP000317557"/>
    </source>
</evidence>
<dbReference type="Proteomes" id="UP000317557">
    <property type="component" value="Unassembled WGS sequence"/>
</dbReference>
<dbReference type="SUPFAM" id="SSF55909">
    <property type="entry name" value="Pentein"/>
    <property type="match status" value="1"/>
</dbReference>